<keyword evidence="11" id="KW-0464">Manganese</keyword>
<evidence type="ECO:0000256" key="11">
    <source>
        <dbReference type="RuleBase" id="RU361242"/>
    </source>
</evidence>
<dbReference type="FunFam" id="3.90.550.10:FF:000029">
    <property type="entry name" value="Polypeptide N-acetylgalactosaminyltransferase"/>
    <property type="match status" value="1"/>
</dbReference>
<protein>
    <recommendedName>
        <fullName evidence="11">Polypeptide N-acetylgalactosaminyltransferase</fullName>
        <ecNumber evidence="11">2.4.1.-</ecNumber>
    </recommendedName>
    <alternativeName>
        <fullName evidence="11">Protein-UDP acetylgalactosaminyltransferase</fullName>
    </alternativeName>
</protein>
<name>A0A0R3TR09_RODNA</name>
<dbReference type="GO" id="GO:0030246">
    <property type="term" value="F:carbohydrate binding"/>
    <property type="evidence" value="ECO:0007669"/>
    <property type="project" value="UniProtKB-KW"/>
</dbReference>
<keyword evidence="7 11" id="KW-0333">Golgi apparatus</keyword>
<keyword evidence="10" id="KW-0325">Glycoprotein</keyword>
<dbReference type="PANTHER" id="PTHR11675">
    <property type="entry name" value="N-ACETYLGALACTOSAMINYLTRANSFERASE"/>
    <property type="match status" value="1"/>
</dbReference>
<evidence type="ECO:0000259" key="13">
    <source>
        <dbReference type="Pfam" id="PF00652"/>
    </source>
</evidence>
<dbReference type="Pfam" id="PF00652">
    <property type="entry name" value="Ricin_B_lectin"/>
    <property type="match status" value="1"/>
</dbReference>
<dbReference type="AlphaFoldDB" id="A0A0R3TR09"/>
<feature type="transmembrane region" description="Helical" evidence="11">
    <location>
        <begin position="7"/>
        <end position="25"/>
    </location>
</feature>
<evidence type="ECO:0000313" key="14">
    <source>
        <dbReference type="EMBL" id="VDO06917.1"/>
    </source>
</evidence>
<dbReference type="InterPro" id="IPR029044">
    <property type="entry name" value="Nucleotide-diphossugar_trans"/>
</dbReference>
<evidence type="ECO:0000256" key="1">
    <source>
        <dbReference type="ARBA" id="ARBA00004323"/>
    </source>
</evidence>
<proteinExistence type="inferred from homology"/>
<feature type="domain" description="Ricin B lectin" evidence="13">
    <location>
        <begin position="439"/>
        <end position="560"/>
    </location>
</feature>
<dbReference type="CDD" id="cd02510">
    <property type="entry name" value="pp-GalNAc-T"/>
    <property type="match status" value="1"/>
</dbReference>
<evidence type="ECO:0000256" key="6">
    <source>
        <dbReference type="ARBA" id="ARBA00022989"/>
    </source>
</evidence>
<evidence type="ECO:0000256" key="10">
    <source>
        <dbReference type="ARBA" id="ARBA00023180"/>
    </source>
</evidence>
<keyword evidence="9 11" id="KW-1015">Disulfide bond</keyword>
<dbReference type="GO" id="GO:0000139">
    <property type="term" value="C:Golgi membrane"/>
    <property type="evidence" value="ECO:0007669"/>
    <property type="project" value="UniProtKB-SubCell"/>
</dbReference>
<evidence type="ECO:0000256" key="3">
    <source>
        <dbReference type="ARBA" id="ARBA00022692"/>
    </source>
</evidence>
<dbReference type="PROSITE" id="PS50231">
    <property type="entry name" value="RICIN_B_LECTIN"/>
    <property type="match status" value="1"/>
</dbReference>
<dbReference type="InterPro" id="IPR001173">
    <property type="entry name" value="Glyco_trans_2-like"/>
</dbReference>
<keyword evidence="6 11" id="KW-1133">Transmembrane helix</keyword>
<dbReference type="InterPro" id="IPR045885">
    <property type="entry name" value="GalNAc-T"/>
</dbReference>
<dbReference type="EMBL" id="UZAE01012832">
    <property type="protein sequence ID" value="VDO06917.1"/>
    <property type="molecule type" value="Genomic_DNA"/>
</dbReference>
<dbReference type="GO" id="GO:0004653">
    <property type="term" value="F:polypeptide N-acetylgalactosaminyltransferase activity"/>
    <property type="evidence" value="ECO:0007669"/>
    <property type="project" value="TreeGrafter"/>
</dbReference>
<keyword evidence="5" id="KW-0735">Signal-anchor</keyword>
<dbReference type="OrthoDB" id="6159198at2759"/>
<dbReference type="SUPFAM" id="SSF50370">
    <property type="entry name" value="Ricin B-like lectins"/>
    <property type="match status" value="1"/>
</dbReference>
<dbReference type="PANTHER" id="PTHR11675:SF134">
    <property type="entry name" value="N-ACETYLGALACTOSAMINYLTRANSFERASE 4-RELATED"/>
    <property type="match status" value="1"/>
</dbReference>
<evidence type="ECO:0000256" key="8">
    <source>
        <dbReference type="ARBA" id="ARBA00023136"/>
    </source>
</evidence>
<dbReference type="Gene3D" id="3.90.550.10">
    <property type="entry name" value="Spore Coat Polysaccharide Biosynthesis Protein SpsA, Chain A"/>
    <property type="match status" value="1"/>
</dbReference>
<dbReference type="WBParaSite" id="HNAJ_0000999701-mRNA-1">
    <property type="protein sequence ID" value="HNAJ_0000999701-mRNA-1"/>
    <property type="gene ID" value="HNAJ_0000999701"/>
</dbReference>
<comment type="similarity">
    <text evidence="2 11">Belongs to the glycosyltransferase 2 family. GalNAc-T subfamily.</text>
</comment>
<accession>A0A0R3TR09</accession>
<comment type="subcellular location">
    <subcellularLocation>
        <location evidence="1 11">Golgi apparatus membrane</location>
        <topology evidence="1 11">Single-pass type II membrane protein</topology>
    </subcellularLocation>
</comment>
<sequence length="581" mass="66864">MRLKLQSLFRLLMCIGFISFLYIFINFSALNPYGEDAQFKTSKGGLVDYHDYKLMEQDSLRRGPGEQGAPVYLEGEEKEHSRRVFTENGFCQVVSDKIALDRAIPDLRHEQCSSKRYSANLPSVSVIIPVFQEHWTTLLRSIVTVTKRAPPGIIKEIILVDDGSEKEFLKDKLDNYSRTAWPAGYVKVLHHKERTGLITARLTGAKIAVGDVLVFLDSHVEAGTNWLPPLLDPIVRNYRTVVCPFIDVIDHDTFEYRAQDDGRRGAFDWNLNYKRLPRLPEDAEHPAENFDSPVMAGGLFAISAKWFWELGGYDPGLEIWGCEQYEISFKIWMCGGNMVDTPCSRIGHIYRGKANFPSVLRGDFLSRNYRRLMDVWMDEYTKYIYQRRPHLQNVDPGNLSAQRDLRDKLHCKSFHWFMENIAFDLRKYYPPIVPMPGATGRIHKASDMSYCITTSHSEMALAHCSETNSEYELTWHEDVALKDTNDCWDVPRTSRGSPINQYACHGQRGNQHFTLRWLQGVDTNPVMIKHVPSGTCVEADVATMKVFMAPCDVEATAQHWRWDTIQWKKAKKHEKELHLEA</sequence>
<dbReference type="STRING" id="102285.A0A0R3TR09"/>
<dbReference type="UniPathway" id="UPA00378"/>
<evidence type="ECO:0000256" key="4">
    <source>
        <dbReference type="ARBA" id="ARBA00022734"/>
    </source>
</evidence>
<evidence type="ECO:0000259" key="12">
    <source>
        <dbReference type="Pfam" id="PF00535"/>
    </source>
</evidence>
<evidence type="ECO:0000256" key="5">
    <source>
        <dbReference type="ARBA" id="ARBA00022968"/>
    </source>
</evidence>
<comment type="pathway">
    <text evidence="11">Protein modification; protein glycosylation.</text>
</comment>
<keyword evidence="15" id="KW-1185">Reference proteome</keyword>
<evidence type="ECO:0000256" key="2">
    <source>
        <dbReference type="ARBA" id="ARBA00005680"/>
    </source>
</evidence>
<feature type="domain" description="Glycosyltransferase 2-like" evidence="12">
    <location>
        <begin position="125"/>
        <end position="310"/>
    </location>
</feature>
<evidence type="ECO:0000313" key="15">
    <source>
        <dbReference type="Proteomes" id="UP000278807"/>
    </source>
</evidence>
<dbReference type="GO" id="GO:0006493">
    <property type="term" value="P:protein O-linked glycosylation"/>
    <property type="evidence" value="ECO:0007669"/>
    <property type="project" value="TreeGrafter"/>
</dbReference>
<keyword evidence="4 11" id="KW-0430">Lectin</keyword>
<dbReference type="SUPFAM" id="SSF53448">
    <property type="entry name" value="Nucleotide-diphospho-sugar transferases"/>
    <property type="match status" value="1"/>
</dbReference>
<keyword evidence="8 11" id="KW-0472">Membrane</keyword>
<keyword evidence="3 11" id="KW-0812">Transmembrane</keyword>
<comment type="cofactor">
    <cofactor evidence="11">
        <name>Mn(2+)</name>
        <dbReference type="ChEBI" id="CHEBI:29035"/>
    </cofactor>
</comment>
<dbReference type="Gene3D" id="2.80.10.50">
    <property type="match status" value="1"/>
</dbReference>
<dbReference type="Proteomes" id="UP000278807">
    <property type="component" value="Unassembled WGS sequence"/>
</dbReference>
<dbReference type="InterPro" id="IPR035992">
    <property type="entry name" value="Ricin_B-like_lectins"/>
</dbReference>
<keyword evidence="11" id="KW-0328">Glycosyltransferase</keyword>
<evidence type="ECO:0000256" key="9">
    <source>
        <dbReference type="ARBA" id="ARBA00023157"/>
    </source>
</evidence>
<reference evidence="14 15" key="2">
    <citation type="submission" date="2018-11" db="EMBL/GenBank/DDBJ databases">
        <authorList>
            <consortium name="Pathogen Informatics"/>
        </authorList>
    </citation>
    <scope>NUCLEOTIDE SEQUENCE [LARGE SCALE GENOMIC DNA]</scope>
</reference>
<reference evidence="16" key="1">
    <citation type="submission" date="2017-02" db="UniProtKB">
        <authorList>
            <consortium name="WormBaseParasite"/>
        </authorList>
    </citation>
    <scope>IDENTIFICATION</scope>
</reference>
<dbReference type="EC" id="2.4.1.-" evidence="11"/>
<keyword evidence="11" id="KW-0808">Transferase</keyword>
<evidence type="ECO:0000256" key="7">
    <source>
        <dbReference type="ARBA" id="ARBA00023034"/>
    </source>
</evidence>
<gene>
    <name evidence="14" type="ORF">HNAJ_LOCUS9992</name>
</gene>
<organism evidence="16">
    <name type="scientific">Rodentolepis nana</name>
    <name type="common">Dwarf tapeworm</name>
    <name type="synonym">Hymenolepis nana</name>
    <dbReference type="NCBI Taxonomy" id="102285"/>
    <lineage>
        <taxon>Eukaryota</taxon>
        <taxon>Metazoa</taxon>
        <taxon>Spiralia</taxon>
        <taxon>Lophotrochozoa</taxon>
        <taxon>Platyhelminthes</taxon>
        <taxon>Cestoda</taxon>
        <taxon>Eucestoda</taxon>
        <taxon>Cyclophyllidea</taxon>
        <taxon>Hymenolepididae</taxon>
        <taxon>Rodentolepis</taxon>
    </lineage>
</organism>
<dbReference type="Pfam" id="PF00535">
    <property type="entry name" value="Glycos_transf_2"/>
    <property type="match status" value="1"/>
</dbReference>
<evidence type="ECO:0000313" key="16">
    <source>
        <dbReference type="WBParaSite" id="HNAJ_0000999701-mRNA-1"/>
    </source>
</evidence>
<dbReference type="InterPro" id="IPR000772">
    <property type="entry name" value="Ricin_B_lectin"/>
</dbReference>